<evidence type="ECO:0000313" key="2">
    <source>
        <dbReference type="Proteomes" id="UP000740557"/>
    </source>
</evidence>
<dbReference type="InterPro" id="IPR050238">
    <property type="entry name" value="DNA_Rep/Repair_Clamp_Loader"/>
</dbReference>
<protein>
    <recommendedName>
        <fullName evidence="3">DNA polymerase III subunit delta</fullName>
    </recommendedName>
</protein>
<dbReference type="PANTHER" id="PTHR11669">
    <property type="entry name" value="REPLICATION FACTOR C / DNA POLYMERASE III GAMMA-TAU SUBUNIT"/>
    <property type="match status" value="1"/>
</dbReference>
<dbReference type="PANTHER" id="PTHR11669:SF8">
    <property type="entry name" value="DNA POLYMERASE III SUBUNIT DELTA"/>
    <property type="match status" value="1"/>
</dbReference>
<gene>
    <name evidence="1" type="ORF">KC980_01020</name>
</gene>
<reference evidence="1" key="1">
    <citation type="submission" date="2020-04" db="EMBL/GenBank/DDBJ databases">
        <authorList>
            <person name="Zhang T."/>
        </authorList>
    </citation>
    <scope>NUCLEOTIDE SEQUENCE</scope>
    <source>
        <strain evidence="1">HKST-UBA79</strain>
    </source>
</reference>
<dbReference type="Pfam" id="PF13177">
    <property type="entry name" value="DNA_pol3_delta2"/>
    <property type="match status" value="1"/>
</dbReference>
<dbReference type="Gene3D" id="3.40.50.300">
    <property type="entry name" value="P-loop containing nucleotide triphosphate hydrolases"/>
    <property type="match status" value="1"/>
</dbReference>
<dbReference type="GO" id="GO:0006261">
    <property type="term" value="P:DNA-templated DNA replication"/>
    <property type="evidence" value="ECO:0007669"/>
    <property type="project" value="TreeGrafter"/>
</dbReference>
<dbReference type="AlphaFoldDB" id="A0A955EAT1"/>
<evidence type="ECO:0000313" key="1">
    <source>
        <dbReference type="EMBL" id="MCA9308069.1"/>
    </source>
</evidence>
<comment type="caution">
    <text evidence="1">The sequence shown here is derived from an EMBL/GenBank/DDBJ whole genome shotgun (WGS) entry which is preliminary data.</text>
</comment>
<evidence type="ECO:0008006" key="3">
    <source>
        <dbReference type="Google" id="ProtNLM"/>
    </source>
</evidence>
<accession>A0A955EAT1</accession>
<dbReference type="EMBL" id="JAGQNX010000029">
    <property type="protein sequence ID" value="MCA9308069.1"/>
    <property type="molecule type" value="Genomic_DNA"/>
</dbReference>
<name>A0A955EAT1_UNCKA</name>
<dbReference type="InterPro" id="IPR027417">
    <property type="entry name" value="P-loop_NTPase"/>
</dbReference>
<proteinExistence type="predicted"/>
<sequence length="212" mass="24424">MQGSILIYGGNTDLRHSKITEILQINNLTESSTDVLILQNEEDKKSIGIAQSRELLAFATTKPFENKHKIGIIKHAYKLTTQAQNALLKTLEDRPDYLTIILETRAENELLETVISRCKRIEIVYTSKDALENNEDLNKLLSMTIGERLSYSVDFCKKDREEIIETFNNWLLEARNIKRYDVVENLLKVVGDLEKTNLNLKLAVEWLMLNLN</sequence>
<reference evidence="1" key="2">
    <citation type="journal article" date="2021" name="Microbiome">
        <title>Successional dynamics and alternative stable states in a saline activated sludge microbial community over 9 years.</title>
        <authorList>
            <person name="Wang Y."/>
            <person name="Ye J."/>
            <person name="Ju F."/>
            <person name="Liu L."/>
            <person name="Boyd J.A."/>
            <person name="Deng Y."/>
            <person name="Parks D.H."/>
            <person name="Jiang X."/>
            <person name="Yin X."/>
            <person name="Woodcroft B.J."/>
            <person name="Tyson G.W."/>
            <person name="Hugenholtz P."/>
            <person name="Polz M.F."/>
            <person name="Zhang T."/>
        </authorList>
    </citation>
    <scope>NUCLEOTIDE SEQUENCE</scope>
    <source>
        <strain evidence="1">HKST-UBA79</strain>
    </source>
</reference>
<dbReference type="SUPFAM" id="SSF52540">
    <property type="entry name" value="P-loop containing nucleoside triphosphate hydrolases"/>
    <property type="match status" value="1"/>
</dbReference>
<dbReference type="Proteomes" id="UP000740557">
    <property type="component" value="Unassembled WGS sequence"/>
</dbReference>
<organism evidence="1 2">
    <name type="scientific">candidate division WWE3 bacterium</name>
    <dbReference type="NCBI Taxonomy" id="2053526"/>
    <lineage>
        <taxon>Bacteria</taxon>
        <taxon>Katanobacteria</taxon>
    </lineage>
</organism>